<feature type="non-terminal residue" evidence="2">
    <location>
        <position position="1"/>
    </location>
</feature>
<dbReference type="AlphaFoldDB" id="A0A392VB10"/>
<proteinExistence type="predicted"/>
<protein>
    <submittedName>
        <fullName evidence="2">Uncharacterized protein</fullName>
    </submittedName>
</protein>
<evidence type="ECO:0000313" key="2">
    <source>
        <dbReference type="EMBL" id="MCI83670.1"/>
    </source>
</evidence>
<dbReference type="Proteomes" id="UP000265520">
    <property type="component" value="Unassembled WGS sequence"/>
</dbReference>
<name>A0A392VB10_9FABA</name>
<evidence type="ECO:0000256" key="1">
    <source>
        <dbReference type="SAM" id="MobiDB-lite"/>
    </source>
</evidence>
<reference evidence="2 3" key="1">
    <citation type="journal article" date="2018" name="Front. Plant Sci.">
        <title>Red Clover (Trifolium pratense) and Zigzag Clover (T. medium) - A Picture of Genomic Similarities and Differences.</title>
        <authorList>
            <person name="Dluhosova J."/>
            <person name="Istvanek J."/>
            <person name="Nedelnik J."/>
            <person name="Repkova J."/>
        </authorList>
    </citation>
    <scope>NUCLEOTIDE SEQUENCE [LARGE SCALE GENOMIC DNA]</scope>
    <source>
        <strain evidence="3">cv. 10/8</strain>
        <tissue evidence="2">Leaf</tissue>
    </source>
</reference>
<organism evidence="2 3">
    <name type="scientific">Trifolium medium</name>
    <dbReference type="NCBI Taxonomy" id="97028"/>
    <lineage>
        <taxon>Eukaryota</taxon>
        <taxon>Viridiplantae</taxon>
        <taxon>Streptophyta</taxon>
        <taxon>Embryophyta</taxon>
        <taxon>Tracheophyta</taxon>
        <taxon>Spermatophyta</taxon>
        <taxon>Magnoliopsida</taxon>
        <taxon>eudicotyledons</taxon>
        <taxon>Gunneridae</taxon>
        <taxon>Pentapetalae</taxon>
        <taxon>rosids</taxon>
        <taxon>fabids</taxon>
        <taxon>Fabales</taxon>
        <taxon>Fabaceae</taxon>
        <taxon>Papilionoideae</taxon>
        <taxon>50 kb inversion clade</taxon>
        <taxon>NPAAA clade</taxon>
        <taxon>Hologalegina</taxon>
        <taxon>IRL clade</taxon>
        <taxon>Trifolieae</taxon>
        <taxon>Trifolium</taxon>
    </lineage>
</organism>
<sequence length="60" mass="6621">SRLATSGEKMAVENGSSGDRRRQVAIYLAWRHMARGSDSWQSSRGTWQLTSACGSKTFAE</sequence>
<keyword evidence="3" id="KW-1185">Reference proteome</keyword>
<evidence type="ECO:0000313" key="3">
    <source>
        <dbReference type="Proteomes" id="UP000265520"/>
    </source>
</evidence>
<comment type="caution">
    <text evidence="2">The sequence shown here is derived from an EMBL/GenBank/DDBJ whole genome shotgun (WGS) entry which is preliminary data.</text>
</comment>
<accession>A0A392VB10</accession>
<feature type="region of interest" description="Disordered" evidence="1">
    <location>
        <begin position="1"/>
        <end position="20"/>
    </location>
</feature>
<dbReference type="EMBL" id="LXQA011072541">
    <property type="protein sequence ID" value="MCI83670.1"/>
    <property type="molecule type" value="Genomic_DNA"/>
</dbReference>